<dbReference type="CDD" id="cd02008">
    <property type="entry name" value="TPP_IOR_alpha"/>
    <property type="match status" value="1"/>
</dbReference>
<evidence type="ECO:0000256" key="4">
    <source>
        <dbReference type="ARBA" id="ARBA00017710"/>
    </source>
</evidence>
<dbReference type="RefSeq" id="WP_085756135.1">
    <property type="nucleotide sequence ID" value="NZ_CP021023.1"/>
</dbReference>
<dbReference type="FunFam" id="3.40.50.970:FF:000039">
    <property type="entry name" value="Indolepyruvate oxidoreductase subunit IorA"/>
    <property type="match status" value="1"/>
</dbReference>
<feature type="binding site" evidence="15">
    <location>
        <position position="565"/>
    </location>
    <ligand>
        <name>[4Fe-4S] cluster</name>
        <dbReference type="ChEBI" id="CHEBI:49883"/>
        <label>2</label>
    </ligand>
</feature>
<feature type="binding site" evidence="15">
    <location>
        <position position="562"/>
    </location>
    <ligand>
        <name>[4Fe-4S] cluster</name>
        <dbReference type="ChEBI" id="CHEBI:49883"/>
        <label>2</label>
    </ligand>
</feature>
<feature type="binding site" evidence="15">
    <location>
        <position position="536"/>
    </location>
    <ligand>
        <name>[4Fe-4S] cluster</name>
        <dbReference type="ChEBI" id="CHEBI:49883"/>
        <label>1</label>
    </ligand>
</feature>
<dbReference type="Proteomes" id="UP000193334">
    <property type="component" value="Chromosome"/>
</dbReference>
<keyword evidence="5 14" id="KW-0813">Transport</keyword>
<feature type="binding site" evidence="15">
    <location>
        <position position="533"/>
    </location>
    <ligand>
        <name>[4Fe-4S] cluster</name>
        <dbReference type="ChEBI" id="CHEBI:49883"/>
        <label>1</label>
    </ligand>
</feature>
<keyword evidence="9 14" id="KW-0560">Oxidoreductase</keyword>
<evidence type="ECO:0000256" key="13">
    <source>
        <dbReference type="ARBA" id="ARBA00048332"/>
    </source>
</evidence>
<gene>
    <name evidence="17" type="ORF">STSP1_01909</name>
</gene>
<dbReference type="SUPFAM" id="SSF52518">
    <property type="entry name" value="Thiamin diphosphate-binding fold (THDP-binding)"/>
    <property type="match status" value="2"/>
</dbReference>
<evidence type="ECO:0000256" key="15">
    <source>
        <dbReference type="PIRSR" id="PIRSR006439-50"/>
    </source>
</evidence>
<dbReference type="InterPro" id="IPR045025">
    <property type="entry name" value="HACL1-like"/>
</dbReference>
<evidence type="ECO:0000256" key="10">
    <source>
        <dbReference type="ARBA" id="ARBA00023004"/>
    </source>
</evidence>
<dbReference type="Pfam" id="PF00037">
    <property type="entry name" value="Fer4"/>
    <property type="match status" value="1"/>
</dbReference>
<dbReference type="CDD" id="cd07034">
    <property type="entry name" value="TPP_PYR_PFOR_IOR-alpha_like"/>
    <property type="match status" value="1"/>
</dbReference>
<feature type="domain" description="4Fe-4S ferredoxin-type" evidence="16">
    <location>
        <begin position="524"/>
        <end position="552"/>
    </location>
</feature>
<comment type="cofactor">
    <cofactor evidence="14 15">
        <name>[4Fe-4S] cluster</name>
        <dbReference type="ChEBI" id="CHEBI:49883"/>
    </cofactor>
    <text evidence="14 15">Binds 2 [4Fe-4S] clusters. In this family the first cluster has a non-standard and varying [4Fe-4S] binding motif CX(2)CX(2)CX(4-5)CP.</text>
</comment>
<feature type="domain" description="4Fe-4S ferredoxin-type" evidence="16">
    <location>
        <begin position="553"/>
        <end position="582"/>
    </location>
</feature>
<evidence type="ECO:0000256" key="8">
    <source>
        <dbReference type="ARBA" id="ARBA00022982"/>
    </source>
</evidence>
<dbReference type="Pfam" id="PF02775">
    <property type="entry name" value="TPP_enzyme_C"/>
    <property type="match status" value="1"/>
</dbReference>
<proteinExistence type="predicted"/>
<evidence type="ECO:0000256" key="2">
    <source>
        <dbReference type="ARBA" id="ARBA00011238"/>
    </source>
</evidence>
<dbReference type="PROSITE" id="PS51379">
    <property type="entry name" value="4FE4S_FER_2"/>
    <property type="match status" value="2"/>
</dbReference>
<feature type="binding site" evidence="15">
    <location>
        <position position="572"/>
    </location>
    <ligand>
        <name>[4Fe-4S] cluster</name>
        <dbReference type="ChEBI" id="CHEBI:49883"/>
        <label>1</label>
    </ligand>
</feature>
<evidence type="ECO:0000256" key="1">
    <source>
        <dbReference type="ARBA" id="ARBA00002995"/>
    </source>
</evidence>
<dbReference type="NCBIfam" id="TIGR03336">
    <property type="entry name" value="IOR_alpha"/>
    <property type="match status" value="1"/>
</dbReference>
<evidence type="ECO:0000313" key="17">
    <source>
        <dbReference type="EMBL" id="ARN57498.1"/>
    </source>
</evidence>
<sequence length="583" mass="62982">MAELLSGNAAIARGAYEAGAVLAAGYPGTPSTEILENAVKYKDDIYLEWAPNEKVALEVGAAAAMGGTRSIVTMKHVGLNVAADPLMTLAYIGVEGGLVICVADDPGMHSSQNEQDTRNYAKFARLPIFEPSSSQEAKDFIPMAMEVSEKHKTPVILRSTTRVSHSRSLVELGERKEHKSKGFQKDVQRFVTVPAFSRQMRLKVEKRTPELKAETESSPANRIEMGDKSLGIIACGITYQYVKEAWPEASVLKLGFSQPWPDDMIKKFAGYVEKLLVVEELDPLLEEHIKALGIKCHGRDVVSGIGELSISSLRESRAKLEGRPVEKYAYENMADKLPGRPPVLCAGCPHRGVFYALTKHDVVVAGDIGCYSLGAFKPLERLDIILCMGGGVSMAHGLDKAGEKKKVVGIVGDSTFFHSGITGLLDIAYNKGKSTIIVVDNRTTAMTGHQDHPGTGRTLMGEPTVEASIEDIGRACGIKRIRTLNPYDQEATQKALDEEINADEASLVISKAPCILHDRSGVKPAFEIDSELCKNCRMCLKLGCPAIEASEGEKPAISSILCTGCGLCRQVCKFGAISGGENE</sequence>
<evidence type="ECO:0000256" key="6">
    <source>
        <dbReference type="ARBA" id="ARBA00022485"/>
    </source>
</evidence>
<name>A0A1W6LNY0_9BACT</name>
<protein>
    <recommendedName>
        <fullName evidence="4 14">Indolepyruvate oxidoreductase subunit IorA</fullName>
        <shortName evidence="14">IOR</shortName>
        <ecNumber evidence="3 14">1.2.7.8</ecNumber>
    </recommendedName>
    <alternativeName>
        <fullName evidence="12 14">Indolepyruvate ferredoxin oxidoreductase subunit alpha</fullName>
    </alternativeName>
</protein>
<dbReference type="GO" id="GO:0043805">
    <property type="term" value="F:indolepyruvate ferredoxin oxidoreductase activity"/>
    <property type="evidence" value="ECO:0007669"/>
    <property type="project" value="UniProtKB-UniRule"/>
</dbReference>
<keyword evidence="11 14" id="KW-0411">Iron-sulfur</keyword>
<dbReference type="EMBL" id="CP021023">
    <property type="protein sequence ID" value="ARN57498.1"/>
    <property type="molecule type" value="Genomic_DNA"/>
</dbReference>
<evidence type="ECO:0000256" key="3">
    <source>
        <dbReference type="ARBA" id="ARBA00012812"/>
    </source>
</evidence>
<dbReference type="Gene3D" id="3.40.50.970">
    <property type="match status" value="2"/>
</dbReference>
<evidence type="ECO:0000256" key="12">
    <source>
        <dbReference type="ARBA" id="ARBA00030514"/>
    </source>
</evidence>
<dbReference type="InterPro" id="IPR017721">
    <property type="entry name" value="IorA"/>
</dbReference>
<dbReference type="InterPro" id="IPR002880">
    <property type="entry name" value="Pyrv_Fd/Flavodoxin_OxRdtase_N"/>
</dbReference>
<dbReference type="Gene3D" id="3.30.70.20">
    <property type="match status" value="1"/>
</dbReference>
<feature type="binding site" evidence="15">
    <location>
        <position position="568"/>
    </location>
    <ligand>
        <name>[4Fe-4S] cluster</name>
        <dbReference type="ChEBI" id="CHEBI:49883"/>
        <label>2</label>
    </ligand>
</feature>
<dbReference type="EC" id="1.2.7.8" evidence="3 14"/>
<dbReference type="GO" id="GO:0044281">
    <property type="term" value="P:small molecule metabolic process"/>
    <property type="evidence" value="ECO:0007669"/>
    <property type="project" value="UniProtKB-ARBA"/>
</dbReference>
<dbReference type="KEGG" id="pbp:STSP1_01909"/>
<evidence type="ECO:0000256" key="5">
    <source>
        <dbReference type="ARBA" id="ARBA00022448"/>
    </source>
</evidence>
<reference evidence="18" key="1">
    <citation type="submission" date="2017-04" db="EMBL/GenBank/DDBJ databases">
        <title>Comparative genomics and description of representatives of a novel lineage of planctomycetes thriving in anoxic sediments.</title>
        <authorList>
            <person name="Spring S."/>
            <person name="Bunk B."/>
            <person name="Sproer C."/>
        </authorList>
    </citation>
    <scope>NUCLEOTIDE SEQUENCE [LARGE SCALE GENOMIC DNA]</scope>
    <source>
        <strain evidence="18">ST-PulAB-D4</strain>
    </source>
</reference>
<dbReference type="GO" id="GO:0051539">
    <property type="term" value="F:4 iron, 4 sulfur cluster binding"/>
    <property type="evidence" value="ECO:0007669"/>
    <property type="project" value="UniProtKB-UniRule"/>
</dbReference>
<dbReference type="GO" id="GO:0030976">
    <property type="term" value="F:thiamine pyrophosphate binding"/>
    <property type="evidence" value="ECO:0007669"/>
    <property type="project" value="InterPro"/>
</dbReference>
<evidence type="ECO:0000256" key="14">
    <source>
        <dbReference type="PIRNR" id="PIRNR006439"/>
    </source>
</evidence>
<evidence type="ECO:0000256" key="11">
    <source>
        <dbReference type="ARBA" id="ARBA00023014"/>
    </source>
</evidence>
<evidence type="ECO:0000313" key="18">
    <source>
        <dbReference type="Proteomes" id="UP000193334"/>
    </source>
</evidence>
<dbReference type="PIRSF" id="PIRSF006439">
    <property type="entry name" value="Indolepyruvate_ferr_oxidored"/>
    <property type="match status" value="1"/>
</dbReference>
<dbReference type="GO" id="GO:0046872">
    <property type="term" value="F:metal ion binding"/>
    <property type="evidence" value="ECO:0007669"/>
    <property type="project" value="UniProtKB-UniRule"/>
</dbReference>
<dbReference type="STRING" id="1941349.STSP1_01909"/>
<feature type="binding site" evidence="15">
    <location>
        <position position="539"/>
    </location>
    <ligand>
        <name>[4Fe-4S] cluster</name>
        <dbReference type="ChEBI" id="CHEBI:49883"/>
        <label>1</label>
    </ligand>
</feature>
<comment type="subunit">
    <text evidence="2">Heterodimer of the IorA and IorB subunits.</text>
</comment>
<keyword evidence="8 14" id="KW-0249">Electron transport</keyword>
<dbReference type="PANTHER" id="PTHR43710">
    <property type="entry name" value="2-HYDROXYACYL-COA LYASE"/>
    <property type="match status" value="1"/>
</dbReference>
<keyword evidence="10 14" id="KW-0408">Iron</keyword>
<dbReference type="SUPFAM" id="SSF52922">
    <property type="entry name" value="TK C-terminal domain-like"/>
    <property type="match status" value="1"/>
</dbReference>
<feature type="binding site" evidence="15">
    <location>
        <position position="544"/>
    </location>
    <ligand>
        <name>[4Fe-4S] cluster</name>
        <dbReference type="ChEBI" id="CHEBI:49883"/>
        <label>2</label>
    </ligand>
</feature>
<dbReference type="Pfam" id="PF01855">
    <property type="entry name" value="POR_N"/>
    <property type="match status" value="1"/>
</dbReference>
<keyword evidence="6 14" id="KW-0004">4Fe-4S</keyword>
<dbReference type="PANTHER" id="PTHR43710:SF5">
    <property type="entry name" value="INDOLEPYRUVATE FERREDOXIN OXIDOREDUCTASE ALPHA SUBUNIT"/>
    <property type="match status" value="1"/>
</dbReference>
<evidence type="ECO:0000259" key="16">
    <source>
        <dbReference type="PROSITE" id="PS51379"/>
    </source>
</evidence>
<comment type="function">
    <text evidence="1 14">Catalyzes the ferredoxin-dependent oxidative decarboxylation of arylpyruvates.</text>
</comment>
<evidence type="ECO:0000256" key="7">
    <source>
        <dbReference type="ARBA" id="ARBA00022723"/>
    </source>
</evidence>
<accession>A0A1W6LNY0</accession>
<dbReference type="InterPro" id="IPR009014">
    <property type="entry name" value="Transketo_C/PFOR_II"/>
</dbReference>
<dbReference type="InterPro" id="IPR029061">
    <property type="entry name" value="THDP-binding"/>
</dbReference>
<comment type="catalytic activity">
    <reaction evidence="13 14">
        <text>indole-3-pyruvate + 2 oxidized [2Fe-2S]-[ferredoxin] + CoA = (indol-3-yl)acetyl-CoA + 2 reduced [2Fe-2S]-[ferredoxin] + CO2 + H(+)</text>
        <dbReference type="Rhea" id="RHEA:12645"/>
        <dbReference type="Rhea" id="RHEA-COMP:10000"/>
        <dbReference type="Rhea" id="RHEA-COMP:10001"/>
        <dbReference type="ChEBI" id="CHEBI:15378"/>
        <dbReference type="ChEBI" id="CHEBI:16526"/>
        <dbReference type="ChEBI" id="CHEBI:17640"/>
        <dbReference type="ChEBI" id="CHEBI:33737"/>
        <dbReference type="ChEBI" id="CHEBI:33738"/>
        <dbReference type="ChEBI" id="CHEBI:57271"/>
        <dbReference type="ChEBI" id="CHEBI:57287"/>
        <dbReference type="EC" id="1.2.7.8"/>
    </reaction>
</comment>
<keyword evidence="7 14" id="KW-0479">Metal-binding</keyword>
<organism evidence="17 18">
    <name type="scientific">Sedimentisphaera salicampi</name>
    <dbReference type="NCBI Taxonomy" id="1941349"/>
    <lineage>
        <taxon>Bacteria</taxon>
        <taxon>Pseudomonadati</taxon>
        <taxon>Planctomycetota</taxon>
        <taxon>Phycisphaerae</taxon>
        <taxon>Sedimentisphaerales</taxon>
        <taxon>Sedimentisphaeraceae</taxon>
        <taxon>Sedimentisphaera</taxon>
    </lineage>
</organism>
<evidence type="ECO:0000256" key="9">
    <source>
        <dbReference type="ARBA" id="ARBA00023002"/>
    </source>
</evidence>
<keyword evidence="18" id="KW-1185">Reference proteome</keyword>
<dbReference type="AlphaFoldDB" id="A0A1W6LNY0"/>
<dbReference type="InterPro" id="IPR011766">
    <property type="entry name" value="TPP_enzyme_TPP-bd"/>
</dbReference>
<dbReference type="InterPro" id="IPR017896">
    <property type="entry name" value="4Fe4S_Fe-S-bd"/>
</dbReference>